<keyword evidence="1" id="KW-0732">Signal</keyword>
<dbReference type="Proteomes" id="UP001233172">
    <property type="component" value="Unassembled WGS sequence"/>
</dbReference>
<reference evidence="2" key="1">
    <citation type="journal article" date="2023" name="PLoS Negl. Trop. Dis.">
        <title>A genome sequence for Biomphalaria pfeifferi, the major vector snail for the human-infecting parasite Schistosoma mansoni.</title>
        <authorList>
            <person name="Bu L."/>
            <person name="Lu L."/>
            <person name="Laidemitt M.R."/>
            <person name="Zhang S.M."/>
            <person name="Mutuku M."/>
            <person name="Mkoji G."/>
            <person name="Steinauer M."/>
            <person name="Loker E.S."/>
        </authorList>
    </citation>
    <scope>NUCLEOTIDE SEQUENCE</scope>
    <source>
        <strain evidence="2">KasaAsao</strain>
    </source>
</reference>
<feature type="signal peptide" evidence="1">
    <location>
        <begin position="1"/>
        <end position="36"/>
    </location>
</feature>
<evidence type="ECO:0000313" key="3">
    <source>
        <dbReference type="Proteomes" id="UP001233172"/>
    </source>
</evidence>
<gene>
    <name evidence="2" type="ORF">Bpfe_002538</name>
</gene>
<feature type="chain" id="PRO_5042036661" evidence="1">
    <location>
        <begin position="37"/>
        <end position="68"/>
    </location>
</feature>
<proteinExistence type="predicted"/>
<organism evidence="2 3">
    <name type="scientific">Biomphalaria pfeifferi</name>
    <name type="common">Bloodfluke planorb</name>
    <name type="synonym">Freshwater snail</name>
    <dbReference type="NCBI Taxonomy" id="112525"/>
    <lineage>
        <taxon>Eukaryota</taxon>
        <taxon>Metazoa</taxon>
        <taxon>Spiralia</taxon>
        <taxon>Lophotrochozoa</taxon>
        <taxon>Mollusca</taxon>
        <taxon>Gastropoda</taxon>
        <taxon>Heterobranchia</taxon>
        <taxon>Euthyneura</taxon>
        <taxon>Panpulmonata</taxon>
        <taxon>Hygrophila</taxon>
        <taxon>Lymnaeoidea</taxon>
        <taxon>Planorbidae</taxon>
        <taxon>Biomphalaria</taxon>
    </lineage>
</organism>
<sequence>PDNSSSKMTFDPTVTLRTWILLPLLIVLSLVSGCQALGEYEAAEYERTYYVICRIFPFDPYCYNRGLE</sequence>
<evidence type="ECO:0000256" key="1">
    <source>
        <dbReference type="SAM" id="SignalP"/>
    </source>
</evidence>
<reference evidence="2" key="2">
    <citation type="submission" date="2023-04" db="EMBL/GenBank/DDBJ databases">
        <authorList>
            <person name="Bu L."/>
            <person name="Lu L."/>
            <person name="Laidemitt M.R."/>
            <person name="Zhang S.M."/>
            <person name="Mutuku M."/>
            <person name="Mkoji G."/>
            <person name="Steinauer M."/>
            <person name="Loker E.S."/>
        </authorList>
    </citation>
    <scope>NUCLEOTIDE SEQUENCE</scope>
    <source>
        <strain evidence="2">KasaAsao</strain>
        <tissue evidence="2">Whole Snail</tissue>
    </source>
</reference>
<dbReference type="EMBL" id="JASAOG010000006">
    <property type="protein sequence ID" value="KAK0067697.1"/>
    <property type="molecule type" value="Genomic_DNA"/>
</dbReference>
<keyword evidence="3" id="KW-1185">Reference proteome</keyword>
<protein>
    <submittedName>
        <fullName evidence="2">Uncharacterized protein</fullName>
    </submittedName>
</protein>
<name>A0AAD8FJV9_BIOPF</name>
<feature type="non-terminal residue" evidence="2">
    <location>
        <position position="1"/>
    </location>
</feature>
<comment type="caution">
    <text evidence="2">The sequence shown here is derived from an EMBL/GenBank/DDBJ whole genome shotgun (WGS) entry which is preliminary data.</text>
</comment>
<evidence type="ECO:0000313" key="2">
    <source>
        <dbReference type="EMBL" id="KAK0067697.1"/>
    </source>
</evidence>
<accession>A0AAD8FJV9</accession>
<dbReference type="AlphaFoldDB" id="A0AAD8FJV9"/>